<dbReference type="RefSeq" id="WP_162637966.1">
    <property type="nucleotide sequence ID" value="NZ_CP048286.1"/>
</dbReference>
<accession>A0A6C0NU07</accession>
<dbReference type="EMBL" id="CP048286">
    <property type="protein sequence ID" value="QHW29396.1"/>
    <property type="molecule type" value="Genomic_DNA"/>
</dbReference>
<protein>
    <submittedName>
        <fullName evidence="1">DNRLRE domain-containing protein</fullName>
    </submittedName>
</protein>
<dbReference type="NCBIfam" id="NF033679">
    <property type="entry name" value="DNRLRE_dom"/>
    <property type="match status" value="1"/>
</dbReference>
<keyword evidence="2" id="KW-1185">Reference proteome</keyword>
<organism evidence="1 2">
    <name type="scientific">Paenibacillus rhizovicinus</name>
    <dbReference type="NCBI Taxonomy" id="2704463"/>
    <lineage>
        <taxon>Bacteria</taxon>
        <taxon>Bacillati</taxon>
        <taxon>Bacillota</taxon>
        <taxon>Bacilli</taxon>
        <taxon>Bacillales</taxon>
        <taxon>Paenibacillaceae</taxon>
        <taxon>Paenibacillus</taxon>
    </lineage>
</organism>
<evidence type="ECO:0000313" key="1">
    <source>
        <dbReference type="EMBL" id="QHW29396.1"/>
    </source>
</evidence>
<name>A0A6C0NU07_9BACL</name>
<dbReference type="Proteomes" id="UP000479114">
    <property type="component" value="Chromosome"/>
</dbReference>
<proteinExistence type="predicted"/>
<evidence type="ECO:0000313" key="2">
    <source>
        <dbReference type="Proteomes" id="UP000479114"/>
    </source>
</evidence>
<reference evidence="1 2" key="1">
    <citation type="submission" date="2020-02" db="EMBL/GenBank/DDBJ databases">
        <title>Paenibacillus sp. nov., isolated from rhizosphere soil of tomato.</title>
        <authorList>
            <person name="Weon H.-Y."/>
            <person name="Lee S.A."/>
        </authorList>
    </citation>
    <scope>NUCLEOTIDE SEQUENCE [LARGE SCALE GENOMIC DNA]</scope>
    <source>
        <strain evidence="1 2">14171R-81</strain>
    </source>
</reference>
<gene>
    <name evidence="1" type="ORF">GZH47_00165</name>
</gene>
<dbReference type="KEGG" id="prz:GZH47_00165"/>
<sequence length="181" mass="19480">MSLTSQYSGNGGNILSGTLKVFDQTSQTTPYEINTLLRFDSISIPAGKTVASAKLTLKMNTWASGFTMEGRYMQTDYDPTYSLIGWQNRKSGALWATAGAKGNGTDYVSGKSFAITSFTASGDQVIDITLDPSVVQGWLTTPSTNQGVLLYIDNPTNVAVDIYSAEDATTANRPKLSITYQ</sequence>
<dbReference type="AlphaFoldDB" id="A0A6C0NU07"/>